<accession>A0A1M6DGE6</accession>
<dbReference type="STRING" id="1121302.SAMN02745163_00717"/>
<name>A0A1M6DGE6_9CLOT</name>
<keyword evidence="1" id="KW-0472">Membrane</keyword>
<keyword evidence="1" id="KW-1133">Transmembrane helix</keyword>
<sequence>MSKKFIYIILFLLFIGLVVKGNYVRGYNGLLIMMIGTAGILSELYMYNRKYR</sequence>
<dbReference type="Proteomes" id="UP000184310">
    <property type="component" value="Unassembled WGS sequence"/>
</dbReference>
<evidence type="ECO:0000313" key="3">
    <source>
        <dbReference type="Proteomes" id="UP000184310"/>
    </source>
</evidence>
<protein>
    <submittedName>
        <fullName evidence="2">Uncharacterized protein</fullName>
    </submittedName>
</protein>
<dbReference type="AlphaFoldDB" id="A0A1M6DGE6"/>
<keyword evidence="1" id="KW-0812">Transmembrane</keyword>
<reference evidence="2 3" key="1">
    <citation type="submission" date="2016-11" db="EMBL/GenBank/DDBJ databases">
        <authorList>
            <person name="Jaros S."/>
            <person name="Januszkiewicz K."/>
            <person name="Wedrychowicz H."/>
        </authorList>
    </citation>
    <scope>NUCLEOTIDE SEQUENCE [LARGE SCALE GENOMIC DNA]</scope>
    <source>
        <strain evidence="2 3">DSM 21758</strain>
    </source>
</reference>
<proteinExistence type="predicted"/>
<dbReference type="RefSeq" id="WP_200802832.1">
    <property type="nucleotide sequence ID" value="NZ_FQZB01000004.1"/>
</dbReference>
<keyword evidence="3" id="KW-1185">Reference proteome</keyword>
<feature type="transmembrane region" description="Helical" evidence="1">
    <location>
        <begin position="5"/>
        <end position="23"/>
    </location>
</feature>
<gene>
    <name evidence="2" type="ORF">SAMN02745163_00717</name>
</gene>
<feature type="transmembrane region" description="Helical" evidence="1">
    <location>
        <begin position="29"/>
        <end position="47"/>
    </location>
</feature>
<dbReference type="Pfam" id="PF21844">
    <property type="entry name" value="DUF6903"/>
    <property type="match status" value="1"/>
</dbReference>
<evidence type="ECO:0000256" key="1">
    <source>
        <dbReference type="SAM" id="Phobius"/>
    </source>
</evidence>
<dbReference type="InterPro" id="IPR054198">
    <property type="entry name" value="DUF6903"/>
</dbReference>
<dbReference type="EMBL" id="FQZB01000004">
    <property type="protein sequence ID" value="SHI72068.1"/>
    <property type="molecule type" value="Genomic_DNA"/>
</dbReference>
<organism evidence="2 3">
    <name type="scientific">Clostridium cavendishii DSM 21758</name>
    <dbReference type="NCBI Taxonomy" id="1121302"/>
    <lineage>
        <taxon>Bacteria</taxon>
        <taxon>Bacillati</taxon>
        <taxon>Bacillota</taxon>
        <taxon>Clostridia</taxon>
        <taxon>Eubacteriales</taxon>
        <taxon>Clostridiaceae</taxon>
        <taxon>Clostridium</taxon>
    </lineage>
</organism>
<evidence type="ECO:0000313" key="2">
    <source>
        <dbReference type="EMBL" id="SHI72068.1"/>
    </source>
</evidence>